<reference evidence="2" key="1">
    <citation type="journal article" date="2023" name="Nat. Commun.">
        <title>Diploid and tetraploid genomes of Acorus and the evolution of monocots.</title>
        <authorList>
            <person name="Ma L."/>
            <person name="Liu K.W."/>
            <person name="Li Z."/>
            <person name="Hsiao Y.Y."/>
            <person name="Qi Y."/>
            <person name="Fu T."/>
            <person name="Tang G.D."/>
            <person name="Zhang D."/>
            <person name="Sun W.H."/>
            <person name="Liu D.K."/>
            <person name="Li Y."/>
            <person name="Chen G.Z."/>
            <person name="Liu X.D."/>
            <person name="Liao X.Y."/>
            <person name="Jiang Y.T."/>
            <person name="Yu X."/>
            <person name="Hao Y."/>
            <person name="Huang J."/>
            <person name="Zhao X.W."/>
            <person name="Ke S."/>
            <person name="Chen Y.Y."/>
            <person name="Wu W.L."/>
            <person name="Hsu J.L."/>
            <person name="Lin Y.F."/>
            <person name="Huang M.D."/>
            <person name="Li C.Y."/>
            <person name="Huang L."/>
            <person name="Wang Z.W."/>
            <person name="Zhao X."/>
            <person name="Zhong W.Y."/>
            <person name="Peng D.H."/>
            <person name="Ahmad S."/>
            <person name="Lan S."/>
            <person name="Zhang J.S."/>
            <person name="Tsai W.C."/>
            <person name="Van de Peer Y."/>
            <person name="Liu Z.J."/>
        </authorList>
    </citation>
    <scope>NUCLEOTIDE SEQUENCE</scope>
    <source>
        <strain evidence="2">CP</strain>
    </source>
</reference>
<dbReference type="PANTHER" id="PTHR12854:SF7">
    <property type="entry name" value="ATAXIN-2 HOMOLOG"/>
    <property type="match status" value="1"/>
</dbReference>
<feature type="compositionally biased region" description="Acidic residues" evidence="1">
    <location>
        <begin position="112"/>
        <end position="121"/>
    </location>
</feature>
<dbReference type="PANTHER" id="PTHR12854">
    <property type="entry name" value="ATAXIN 2-RELATED"/>
    <property type="match status" value="1"/>
</dbReference>
<evidence type="ECO:0000313" key="3">
    <source>
        <dbReference type="Proteomes" id="UP001180020"/>
    </source>
</evidence>
<feature type="compositionally biased region" description="Basic and acidic residues" evidence="1">
    <location>
        <begin position="19"/>
        <end position="32"/>
    </location>
</feature>
<feature type="region of interest" description="Disordered" evidence="1">
    <location>
        <begin position="102"/>
        <end position="121"/>
    </location>
</feature>
<dbReference type="EMBL" id="JAUJYO010000006">
    <property type="protein sequence ID" value="KAK1314487.1"/>
    <property type="molecule type" value="Genomic_DNA"/>
</dbReference>
<dbReference type="GO" id="GO:0003729">
    <property type="term" value="F:mRNA binding"/>
    <property type="evidence" value="ECO:0007669"/>
    <property type="project" value="TreeGrafter"/>
</dbReference>
<protein>
    <submittedName>
        <fullName evidence="2">Uncharacterized protein</fullName>
    </submittedName>
</protein>
<comment type="caution">
    <text evidence="2">The sequence shown here is derived from an EMBL/GenBank/DDBJ whole genome shotgun (WGS) entry which is preliminary data.</text>
</comment>
<dbReference type="GO" id="GO:0034063">
    <property type="term" value="P:stress granule assembly"/>
    <property type="evidence" value="ECO:0007669"/>
    <property type="project" value="TreeGrafter"/>
</dbReference>
<feature type="region of interest" description="Disordered" evidence="1">
    <location>
        <begin position="1"/>
        <end position="47"/>
    </location>
</feature>
<dbReference type="Proteomes" id="UP001180020">
    <property type="component" value="Unassembled WGS sequence"/>
</dbReference>
<evidence type="ECO:0000256" key="1">
    <source>
        <dbReference type="SAM" id="MobiDB-lite"/>
    </source>
</evidence>
<feature type="compositionally biased region" description="Basic and acidic residues" evidence="1">
    <location>
        <begin position="102"/>
        <end position="111"/>
    </location>
</feature>
<gene>
    <name evidence="2" type="ORF">QJS10_CPA06g02466</name>
</gene>
<sequence length="121" mass="13609">MSIQQGVPHKPSANGSGRRRTEREMGNRRENKLNIGRSSSRNFGTVGKAPTKTLIIPAKELVQVIAKDVSFAGSRLTNDHGNEKQRDLMTDSVISHNHYVETERELERWTPDEDDPQCPEA</sequence>
<evidence type="ECO:0000313" key="2">
    <source>
        <dbReference type="EMBL" id="KAK1314487.1"/>
    </source>
</evidence>
<accession>A0AAV9EMH1</accession>
<keyword evidence="3" id="KW-1185">Reference proteome</keyword>
<organism evidence="2 3">
    <name type="scientific">Acorus calamus</name>
    <name type="common">Sweet flag</name>
    <dbReference type="NCBI Taxonomy" id="4465"/>
    <lineage>
        <taxon>Eukaryota</taxon>
        <taxon>Viridiplantae</taxon>
        <taxon>Streptophyta</taxon>
        <taxon>Embryophyta</taxon>
        <taxon>Tracheophyta</taxon>
        <taxon>Spermatophyta</taxon>
        <taxon>Magnoliopsida</taxon>
        <taxon>Liliopsida</taxon>
        <taxon>Acoraceae</taxon>
        <taxon>Acorus</taxon>
    </lineage>
</organism>
<dbReference type="AlphaFoldDB" id="A0AAV9EMH1"/>
<name>A0AAV9EMH1_ACOCL</name>
<reference evidence="2" key="2">
    <citation type="submission" date="2023-06" db="EMBL/GenBank/DDBJ databases">
        <authorList>
            <person name="Ma L."/>
            <person name="Liu K.-W."/>
            <person name="Li Z."/>
            <person name="Hsiao Y.-Y."/>
            <person name="Qi Y."/>
            <person name="Fu T."/>
            <person name="Tang G."/>
            <person name="Zhang D."/>
            <person name="Sun W.-H."/>
            <person name="Liu D.-K."/>
            <person name="Li Y."/>
            <person name="Chen G.-Z."/>
            <person name="Liu X.-D."/>
            <person name="Liao X.-Y."/>
            <person name="Jiang Y.-T."/>
            <person name="Yu X."/>
            <person name="Hao Y."/>
            <person name="Huang J."/>
            <person name="Zhao X.-W."/>
            <person name="Ke S."/>
            <person name="Chen Y.-Y."/>
            <person name="Wu W.-L."/>
            <person name="Hsu J.-L."/>
            <person name="Lin Y.-F."/>
            <person name="Huang M.-D."/>
            <person name="Li C.-Y."/>
            <person name="Huang L."/>
            <person name="Wang Z.-W."/>
            <person name="Zhao X."/>
            <person name="Zhong W.-Y."/>
            <person name="Peng D.-H."/>
            <person name="Ahmad S."/>
            <person name="Lan S."/>
            <person name="Zhang J.-S."/>
            <person name="Tsai W.-C."/>
            <person name="Van De Peer Y."/>
            <person name="Liu Z.-J."/>
        </authorList>
    </citation>
    <scope>NUCLEOTIDE SEQUENCE</scope>
    <source>
        <strain evidence="2">CP</strain>
        <tissue evidence="2">Leaves</tissue>
    </source>
</reference>
<dbReference type="InterPro" id="IPR045117">
    <property type="entry name" value="ATXN2-like"/>
</dbReference>
<dbReference type="GO" id="GO:0010494">
    <property type="term" value="C:cytoplasmic stress granule"/>
    <property type="evidence" value="ECO:0007669"/>
    <property type="project" value="TreeGrafter"/>
</dbReference>
<proteinExistence type="predicted"/>